<dbReference type="Proteomes" id="UP001239111">
    <property type="component" value="Chromosome 3"/>
</dbReference>
<dbReference type="EMBL" id="CM056743">
    <property type="protein sequence ID" value="KAJ8672087.1"/>
    <property type="molecule type" value="Genomic_DNA"/>
</dbReference>
<accession>A0ACC2NPB7</accession>
<reference evidence="1" key="1">
    <citation type="submission" date="2023-04" db="EMBL/GenBank/DDBJ databases">
        <title>A chromosome-level genome assembly of the parasitoid wasp Eretmocerus hayati.</title>
        <authorList>
            <person name="Zhong Y."/>
            <person name="Liu S."/>
            <person name="Liu Y."/>
        </authorList>
    </citation>
    <scope>NUCLEOTIDE SEQUENCE</scope>
    <source>
        <strain evidence="1">ZJU_SS_LIU_2023</strain>
    </source>
</reference>
<evidence type="ECO:0000313" key="2">
    <source>
        <dbReference type="Proteomes" id="UP001239111"/>
    </source>
</evidence>
<protein>
    <submittedName>
        <fullName evidence="1">Uncharacterized protein</fullName>
    </submittedName>
</protein>
<proteinExistence type="predicted"/>
<comment type="caution">
    <text evidence="1">The sequence shown here is derived from an EMBL/GenBank/DDBJ whole genome shotgun (WGS) entry which is preliminary data.</text>
</comment>
<keyword evidence="2" id="KW-1185">Reference proteome</keyword>
<sequence length="103" mass="11785">MTDIGIPESIVEVVSLGPKYSHSSRMDTHTTIEAIKNVEKLLGTFPFDDELATIIRSNVVENIHSHSKKQKKHIKYEDRLIAQKIKESKEFSKENEVLFTMAD</sequence>
<name>A0ACC2NPB7_9HYME</name>
<gene>
    <name evidence="1" type="ORF">QAD02_003346</name>
</gene>
<organism evidence="1 2">
    <name type="scientific">Eretmocerus hayati</name>
    <dbReference type="NCBI Taxonomy" id="131215"/>
    <lineage>
        <taxon>Eukaryota</taxon>
        <taxon>Metazoa</taxon>
        <taxon>Ecdysozoa</taxon>
        <taxon>Arthropoda</taxon>
        <taxon>Hexapoda</taxon>
        <taxon>Insecta</taxon>
        <taxon>Pterygota</taxon>
        <taxon>Neoptera</taxon>
        <taxon>Endopterygota</taxon>
        <taxon>Hymenoptera</taxon>
        <taxon>Apocrita</taxon>
        <taxon>Proctotrupomorpha</taxon>
        <taxon>Chalcidoidea</taxon>
        <taxon>Aphelinidae</taxon>
        <taxon>Aphelininae</taxon>
        <taxon>Eretmocerus</taxon>
    </lineage>
</organism>
<evidence type="ECO:0000313" key="1">
    <source>
        <dbReference type="EMBL" id="KAJ8672087.1"/>
    </source>
</evidence>